<dbReference type="PROSITE" id="PS01126">
    <property type="entry name" value="EF_TS_1"/>
    <property type="match status" value="1"/>
</dbReference>
<dbReference type="STRING" id="1856405.BFC17_22095"/>
<dbReference type="CDD" id="cd14275">
    <property type="entry name" value="UBA_EF-Ts"/>
    <property type="match status" value="1"/>
</dbReference>
<proteinExistence type="inferred from homology"/>
<feature type="domain" description="Translation elongation factor EFTs/EF1B dimerisation" evidence="10">
    <location>
        <begin position="70"/>
        <end position="268"/>
    </location>
</feature>
<dbReference type="Gene3D" id="1.10.286.20">
    <property type="match status" value="1"/>
</dbReference>
<name>A0A1E8FE84_9ALTE</name>
<comment type="caution">
    <text evidence="11">The sequence shown here is derived from an EMBL/GenBank/DDBJ whole genome shotgun (WGS) entry which is preliminary data.</text>
</comment>
<keyword evidence="12" id="KW-1185">Reference proteome</keyword>
<dbReference type="AlphaFoldDB" id="A0A1E8FE84"/>
<evidence type="ECO:0000259" key="10">
    <source>
        <dbReference type="Pfam" id="PF00889"/>
    </source>
</evidence>
<dbReference type="SUPFAM" id="SSF46934">
    <property type="entry name" value="UBA-like"/>
    <property type="match status" value="1"/>
</dbReference>
<feature type="region of interest" description="Involved in Mg(2+) ion dislocation from EF-Tu" evidence="7">
    <location>
        <begin position="79"/>
        <end position="82"/>
    </location>
</feature>
<dbReference type="RefSeq" id="WP_070177159.1">
    <property type="nucleotide sequence ID" value="NZ_BMJR01000011.1"/>
</dbReference>
<comment type="function">
    <text evidence="7 8">Associates with the EF-Tu.GDP complex and induces the exchange of GDP to GTP. It remains bound to the aminoacyl-tRNA.EF-Tu.GTP complex up to the GTP hydrolysis stage on the ribosome.</text>
</comment>
<evidence type="ECO:0000256" key="4">
    <source>
        <dbReference type="ARBA" id="ARBA00022490"/>
    </source>
</evidence>
<gene>
    <name evidence="7" type="primary">tsf</name>
    <name evidence="11" type="ORF">BFC17_22095</name>
</gene>
<sequence length="290" mass="30797">MAVTAALVKELRERTGAGMLDCKKALVETDGDIELAIENMRKSGQAKAAKKAGRIAAEGVILTKVEGGKATMLELNCETDFVARDEGFLAFGNKLLDAAFEKGLSDIEELNASEVEGGVVSEVRDALVAKIGENISPRRVLTVEGDNLGAYVHGGRIGVVAILTGGEEELAKDVAMHVAASSPQFVKPEQVPAEVVEKEKAIQIEIAMQSGKPAEIAEKMVVGRMKKFTGEISLTGQPFVKDPSILVADLLKSKDADVVNFVRFEVGEGIEKKSEDFAAEVAAQMAAAKK</sequence>
<dbReference type="FunFam" id="3.30.479.20:FF:000001">
    <property type="entry name" value="Elongation factor Ts"/>
    <property type="match status" value="1"/>
</dbReference>
<evidence type="ECO:0000256" key="6">
    <source>
        <dbReference type="ARBA" id="ARBA00022917"/>
    </source>
</evidence>
<evidence type="ECO:0000256" key="3">
    <source>
        <dbReference type="ARBA" id="ARBA00016956"/>
    </source>
</evidence>
<evidence type="ECO:0000313" key="11">
    <source>
        <dbReference type="EMBL" id="OFI34230.1"/>
    </source>
</evidence>
<keyword evidence="5 7" id="KW-0251">Elongation factor</keyword>
<dbReference type="Gene3D" id="1.10.8.10">
    <property type="entry name" value="DNA helicase RuvA subunit, C-terminal domain"/>
    <property type="match status" value="1"/>
</dbReference>
<dbReference type="OrthoDB" id="9808348at2"/>
<dbReference type="FunFam" id="1.10.286.20:FF:000001">
    <property type="entry name" value="Elongation factor Ts"/>
    <property type="match status" value="1"/>
</dbReference>
<evidence type="ECO:0000256" key="9">
    <source>
        <dbReference type="RuleBase" id="RU000643"/>
    </source>
</evidence>
<dbReference type="Proteomes" id="UP000176037">
    <property type="component" value="Unassembled WGS sequence"/>
</dbReference>
<evidence type="ECO:0000256" key="2">
    <source>
        <dbReference type="ARBA" id="ARBA00005532"/>
    </source>
</evidence>
<dbReference type="NCBIfam" id="TIGR00116">
    <property type="entry name" value="tsf"/>
    <property type="match status" value="1"/>
</dbReference>
<dbReference type="InterPro" id="IPR014039">
    <property type="entry name" value="Transl_elong_EFTs/EF1B_dimer"/>
</dbReference>
<dbReference type="EMBL" id="MJIC01000014">
    <property type="protein sequence ID" value="OFI34230.1"/>
    <property type="molecule type" value="Genomic_DNA"/>
</dbReference>
<dbReference type="InterPro" id="IPR001816">
    <property type="entry name" value="Transl_elong_EFTs/EF1B"/>
</dbReference>
<accession>A0A1E8FE84</accession>
<reference evidence="11 12" key="1">
    <citation type="submission" date="2016-09" db="EMBL/GenBank/DDBJ databases">
        <title>Alteromonas lipolytica, a new species isolated from sea water.</title>
        <authorList>
            <person name="Wu Y.-H."/>
            <person name="Cheng H."/>
            <person name="Xu X.-W."/>
        </authorList>
    </citation>
    <scope>NUCLEOTIDE SEQUENCE [LARGE SCALE GENOMIC DNA]</scope>
    <source>
        <strain evidence="11 12">JW12</strain>
    </source>
</reference>
<evidence type="ECO:0000256" key="5">
    <source>
        <dbReference type="ARBA" id="ARBA00022768"/>
    </source>
</evidence>
<evidence type="ECO:0000256" key="7">
    <source>
        <dbReference type="HAMAP-Rule" id="MF_00050"/>
    </source>
</evidence>
<dbReference type="InterPro" id="IPR018101">
    <property type="entry name" value="Transl_elong_Ts_CS"/>
</dbReference>
<dbReference type="InterPro" id="IPR009060">
    <property type="entry name" value="UBA-like_sf"/>
</dbReference>
<dbReference type="SUPFAM" id="SSF54713">
    <property type="entry name" value="Elongation factor Ts (EF-Ts), dimerisation domain"/>
    <property type="match status" value="2"/>
</dbReference>
<protein>
    <recommendedName>
        <fullName evidence="3 7">Elongation factor Ts</fullName>
        <shortName evidence="7">EF-Ts</shortName>
    </recommendedName>
</protein>
<comment type="similarity">
    <text evidence="2 7 8">Belongs to the EF-Ts family.</text>
</comment>
<dbReference type="InterPro" id="IPR036402">
    <property type="entry name" value="EF-Ts_dimer_sf"/>
</dbReference>
<dbReference type="Gene3D" id="3.30.479.20">
    <property type="entry name" value="Elongation factor Ts, dimerisation domain"/>
    <property type="match status" value="2"/>
</dbReference>
<evidence type="ECO:0000256" key="1">
    <source>
        <dbReference type="ARBA" id="ARBA00004496"/>
    </source>
</evidence>
<dbReference type="PANTHER" id="PTHR11741">
    <property type="entry name" value="ELONGATION FACTOR TS"/>
    <property type="match status" value="1"/>
</dbReference>
<organism evidence="11 12">
    <name type="scientific">Alteromonas lipolytica</name>
    <dbReference type="NCBI Taxonomy" id="1856405"/>
    <lineage>
        <taxon>Bacteria</taxon>
        <taxon>Pseudomonadati</taxon>
        <taxon>Pseudomonadota</taxon>
        <taxon>Gammaproteobacteria</taxon>
        <taxon>Alteromonadales</taxon>
        <taxon>Alteromonadaceae</taxon>
        <taxon>Alteromonas/Salinimonas group</taxon>
        <taxon>Alteromonas</taxon>
    </lineage>
</organism>
<evidence type="ECO:0000313" key="12">
    <source>
        <dbReference type="Proteomes" id="UP000176037"/>
    </source>
</evidence>
<dbReference type="HAMAP" id="MF_00050">
    <property type="entry name" value="EF_Ts"/>
    <property type="match status" value="1"/>
</dbReference>
<keyword evidence="4 7" id="KW-0963">Cytoplasm</keyword>
<evidence type="ECO:0000256" key="8">
    <source>
        <dbReference type="RuleBase" id="RU000642"/>
    </source>
</evidence>
<dbReference type="Pfam" id="PF00889">
    <property type="entry name" value="EF_TS"/>
    <property type="match status" value="1"/>
</dbReference>
<dbReference type="PANTHER" id="PTHR11741:SF0">
    <property type="entry name" value="ELONGATION FACTOR TS, MITOCHONDRIAL"/>
    <property type="match status" value="1"/>
</dbReference>
<dbReference type="GO" id="GO:0005737">
    <property type="term" value="C:cytoplasm"/>
    <property type="evidence" value="ECO:0007669"/>
    <property type="project" value="UniProtKB-SubCell"/>
</dbReference>
<keyword evidence="6 7" id="KW-0648">Protein biosynthesis</keyword>
<dbReference type="GO" id="GO:0003746">
    <property type="term" value="F:translation elongation factor activity"/>
    <property type="evidence" value="ECO:0007669"/>
    <property type="project" value="UniProtKB-UniRule"/>
</dbReference>
<comment type="subcellular location">
    <subcellularLocation>
        <location evidence="1 7 9">Cytoplasm</location>
    </subcellularLocation>
</comment>
<dbReference type="FunFam" id="1.10.8.10:FF:000001">
    <property type="entry name" value="Elongation factor Ts"/>
    <property type="match status" value="1"/>
</dbReference>
<dbReference type="PROSITE" id="PS01127">
    <property type="entry name" value="EF_TS_2"/>
    <property type="match status" value="1"/>
</dbReference>